<feature type="region of interest" description="Disordered" evidence="1">
    <location>
        <begin position="133"/>
        <end position="174"/>
    </location>
</feature>
<name>A0A6A6Q8S2_9PEZI</name>
<gene>
    <name evidence="2" type="ORF">BU16DRAFT_568284</name>
</gene>
<reference evidence="2" key="1">
    <citation type="journal article" date="2020" name="Stud. Mycol.">
        <title>101 Dothideomycetes genomes: a test case for predicting lifestyles and emergence of pathogens.</title>
        <authorList>
            <person name="Haridas S."/>
            <person name="Albert R."/>
            <person name="Binder M."/>
            <person name="Bloem J."/>
            <person name="Labutti K."/>
            <person name="Salamov A."/>
            <person name="Andreopoulos B."/>
            <person name="Baker S."/>
            <person name="Barry K."/>
            <person name="Bills G."/>
            <person name="Bluhm B."/>
            <person name="Cannon C."/>
            <person name="Castanera R."/>
            <person name="Culley D."/>
            <person name="Daum C."/>
            <person name="Ezra D."/>
            <person name="Gonzalez J."/>
            <person name="Henrissat B."/>
            <person name="Kuo A."/>
            <person name="Liang C."/>
            <person name="Lipzen A."/>
            <person name="Lutzoni F."/>
            <person name="Magnuson J."/>
            <person name="Mondo S."/>
            <person name="Nolan M."/>
            <person name="Ohm R."/>
            <person name="Pangilinan J."/>
            <person name="Park H.-J."/>
            <person name="Ramirez L."/>
            <person name="Alfaro M."/>
            <person name="Sun H."/>
            <person name="Tritt A."/>
            <person name="Yoshinaga Y."/>
            <person name="Zwiers L.-H."/>
            <person name="Turgeon B."/>
            <person name="Goodwin S."/>
            <person name="Spatafora J."/>
            <person name="Crous P."/>
            <person name="Grigoriev I."/>
        </authorList>
    </citation>
    <scope>NUCLEOTIDE SEQUENCE</scope>
    <source>
        <strain evidence="2">CBS 269.34</strain>
    </source>
</reference>
<keyword evidence="3" id="KW-1185">Reference proteome</keyword>
<evidence type="ECO:0000256" key="1">
    <source>
        <dbReference type="SAM" id="MobiDB-lite"/>
    </source>
</evidence>
<dbReference type="OrthoDB" id="10486459at2759"/>
<feature type="compositionally biased region" description="Basic and acidic residues" evidence="1">
    <location>
        <begin position="133"/>
        <end position="147"/>
    </location>
</feature>
<feature type="compositionally biased region" description="Acidic residues" evidence="1">
    <location>
        <begin position="251"/>
        <end position="265"/>
    </location>
</feature>
<feature type="region of interest" description="Disordered" evidence="1">
    <location>
        <begin position="238"/>
        <end position="282"/>
    </location>
</feature>
<dbReference type="AlphaFoldDB" id="A0A6A6Q8S2"/>
<proteinExistence type="predicted"/>
<accession>A0A6A6Q8S2</accession>
<organism evidence="2 3">
    <name type="scientific">Lophium mytilinum</name>
    <dbReference type="NCBI Taxonomy" id="390894"/>
    <lineage>
        <taxon>Eukaryota</taxon>
        <taxon>Fungi</taxon>
        <taxon>Dikarya</taxon>
        <taxon>Ascomycota</taxon>
        <taxon>Pezizomycotina</taxon>
        <taxon>Dothideomycetes</taxon>
        <taxon>Pleosporomycetidae</taxon>
        <taxon>Mytilinidiales</taxon>
        <taxon>Mytilinidiaceae</taxon>
        <taxon>Lophium</taxon>
    </lineage>
</organism>
<evidence type="ECO:0000313" key="2">
    <source>
        <dbReference type="EMBL" id="KAF2488404.1"/>
    </source>
</evidence>
<protein>
    <submittedName>
        <fullName evidence="2">Uncharacterized protein</fullName>
    </submittedName>
</protein>
<sequence length="282" mass="31800">MSNWTPRTLTPAESAVLLQQFHTASGIPATLLAELLREATGGHPNWDNFYRTWVDYKFTRGNVDLPFQCPEDASNLVKMYLAVARIMFKEELGLNKGFQSRARAVDSELVARDCPLKWQSLIKGKERVTWLPFRGKEGEEPKKEPKKAPIKRTSKTSQAAEVSEDDEETEHVWNKPIGPEISKLRAFLEVPAEKLCELFPKTLEVKLAGLCTYLVKLKAHNDEFRKIEQNGWDGLAEWNSGTAGYAKGDAAEEGEEADEEGDEEGGERRGQDDEVEEEDEAE</sequence>
<dbReference type="Proteomes" id="UP000799750">
    <property type="component" value="Unassembled WGS sequence"/>
</dbReference>
<evidence type="ECO:0000313" key="3">
    <source>
        <dbReference type="Proteomes" id="UP000799750"/>
    </source>
</evidence>
<feature type="compositionally biased region" description="Acidic residues" evidence="1">
    <location>
        <begin position="273"/>
        <end position="282"/>
    </location>
</feature>
<dbReference type="EMBL" id="MU004203">
    <property type="protein sequence ID" value="KAF2488404.1"/>
    <property type="molecule type" value="Genomic_DNA"/>
</dbReference>